<name>A0A562R3M8_9BURK</name>
<dbReference type="Proteomes" id="UP000318431">
    <property type="component" value="Unassembled WGS sequence"/>
</dbReference>
<dbReference type="AlphaFoldDB" id="A0A562R3M8"/>
<organism evidence="1 2">
    <name type="scientific">Pseudoduganella lurida</name>
    <dbReference type="NCBI Taxonomy" id="1036180"/>
    <lineage>
        <taxon>Bacteria</taxon>
        <taxon>Pseudomonadati</taxon>
        <taxon>Pseudomonadota</taxon>
        <taxon>Betaproteobacteria</taxon>
        <taxon>Burkholderiales</taxon>
        <taxon>Oxalobacteraceae</taxon>
        <taxon>Telluria group</taxon>
        <taxon>Pseudoduganella</taxon>
    </lineage>
</organism>
<proteinExistence type="predicted"/>
<dbReference type="EMBL" id="VLLB01000006">
    <property type="protein sequence ID" value="TWI63667.1"/>
    <property type="molecule type" value="Genomic_DNA"/>
</dbReference>
<sequence length="88" mass="9658">MPVNFAGRFVLTTIGCGASCVLTAALDKQTGAVTWLPFTICCWDLAISEPLEFRRDSALLIVHGQRNEEGGAGPHYYRINGGQFEELR</sequence>
<accession>A0A562R3M8</accession>
<protein>
    <submittedName>
        <fullName evidence="1">Uncharacterized protein</fullName>
    </submittedName>
</protein>
<evidence type="ECO:0000313" key="1">
    <source>
        <dbReference type="EMBL" id="TWI63667.1"/>
    </source>
</evidence>
<gene>
    <name evidence="1" type="ORF">IP91_03639</name>
</gene>
<evidence type="ECO:0000313" key="2">
    <source>
        <dbReference type="Proteomes" id="UP000318431"/>
    </source>
</evidence>
<comment type="caution">
    <text evidence="1">The sequence shown here is derived from an EMBL/GenBank/DDBJ whole genome shotgun (WGS) entry which is preliminary data.</text>
</comment>
<reference evidence="1 2" key="1">
    <citation type="journal article" date="2015" name="Stand. Genomic Sci.">
        <title>Genomic Encyclopedia of Bacterial and Archaeal Type Strains, Phase III: the genomes of soil and plant-associated and newly described type strains.</title>
        <authorList>
            <person name="Whitman W.B."/>
            <person name="Woyke T."/>
            <person name="Klenk H.P."/>
            <person name="Zhou Y."/>
            <person name="Lilburn T.G."/>
            <person name="Beck B.J."/>
            <person name="De Vos P."/>
            <person name="Vandamme P."/>
            <person name="Eisen J.A."/>
            <person name="Garrity G."/>
            <person name="Hugenholtz P."/>
            <person name="Kyrpides N.C."/>
        </authorList>
    </citation>
    <scope>NUCLEOTIDE SEQUENCE [LARGE SCALE GENOMIC DNA]</scope>
    <source>
        <strain evidence="1 2">CGMCC 1.10822</strain>
    </source>
</reference>
<keyword evidence="2" id="KW-1185">Reference proteome</keyword>